<protein>
    <submittedName>
        <fullName evidence="1">Inner membrane protein YeeA</fullName>
    </submittedName>
</protein>
<reference evidence="1 2" key="1">
    <citation type="submission" date="2018-06" db="EMBL/GenBank/DDBJ databases">
        <authorList>
            <consortium name="Pathogen Informatics"/>
            <person name="Doyle S."/>
        </authorList>
    </citation>
    <scope>NUCLEOTIDE SEQUENCE [LARGE SCALE GENOMIC DNA]</scope>
    <source>
        <strain evidence="1 2">NCTC10418</strain>
    </source>
</reference>
<dbReference type="Proteomes" id="UP000255460">
    <property type="component" value="Unassembled WGS sequence"/>
</dbReference>
<evidence type="ECO:0000313" key="1">
    <source>
        <dbReference type="EMBL" id="STE89513.1"/>
    </source>
</evidence>
<gene>
    <name evidence="1" type="ORF">NCTC10418_07259</name>
</gene>
<organism evidence="1 2">
    <name type="scientific">Escherichia coli</name>
    <dbReference type="NCBI Taxonomy" id="562"/>
    <lineage>
        <taxon>Bacteria</taxon>
        <taxon>Pseudomonadati</taxon>
        <taxon>Pseudomonadota</taxon>
        <taxon>Gammaproteobacteria</taxon>
        <taxon>Enterobacterales</taxon>
        <taxon>Enterobacteriaceae</taxon>
        <taxon>Escherichia</taxon>
    </lineage>
</organism>
<name>A0A376L3U7_ECOLX</name>
<accession>A0A376L3U7</accession>
<sequence>MRFAYQALYYPSSAEKIGQFSLPAVRMPYRALGSNLLRRFMQRTAFLPK</sequence>
<evidence type="ECO:0000313" key="2">
    <source>
        <dbReference type="Proteomes" id="UP000255460"/>
    </source>
</evidence>
<dbReference type="EMBL" id="UFZQ01000001">
    <property type="protein sequence ID" value="STE89513.1"/>
    <property type="molecule type" value="Genomic_DNA"/>
</dbReference>
<dbReference type="AlphaFoldDB" id="A0A376L3U7"/>
<proteinExistence type="predicted"/>